<feature type="compositionally biased region" description="Polar residues" evidence="4">
    <location>
        <begin position="402"/>
        <end position="414"/>
    </location>
</feature>
<dbReference type="InterPro" id="IPR058625">
    <property type="entry name" value="MdtA-like_BSH"/>
</dbReference>
<dbReference type="Pfam" id="PF25967">
    <property type="entry name" value="RND-MFP_C"/>
    <property type="match status" value="1"/>
</dbReference>
<dbReference type="InterPro" id="IPR058624">
    <property type="entry name" value="MdtA-like_HH"/>
</dbReference>
<evidence type="ECO:0000256" key="2">
    <source>
        <dbReference type="ARBA" id="ARBA00009477"/>
    </source>
</evidence>
<dbReference type="NCBIfam" id="TIGR01730">
    <property type="entry name" value="RND_mfp"/>
    <property type="match status" value="1"/>
</dbReference>
<evidence type="ECO:0000313" key="9">
    <source>
        <dbReference type="EMBL" id="GMG88341.1"/>
    </source>
</evidence>
<reference evidence="9 10" key="1">
    <citation type="submission" date="2023-04" db="EMBL/GenBank/DDBJ databases">
        <title>Marinobulbifer ophiurae gen. nov., sp. Nov., isolate from tissue of brittle star Ophioplocus japonicus.</title>
        <authorList>
            <person name="Kawano K."/>
            <person name="Sawayama S."/>
            <person name="Nakagawa S."/>
        </authorList>
    </citation>
    <scope>NUCLEOTIDE SEQUENCE [LARGE SCALE GENOMIC DNA]</scope>
    <source>
        <strain evidence="9 10">NKW57</strain>
    </source>
</reference>
<dbReference type="EMBL" id="BSYJ01000006">
    <property type="protein sequence ID" value="GMG88341.1"/>
    <property type="molecule type" value="Genomic_DNA"/>
</dbReference>
<name>A0ABQ6M1W2_9GAMM</name>
<feature type="region of interest" description="Disordered" evidence="4">
    <location>
        <begin position="384"/>
        <end position="425"/>
    </location>
</feature>
<feature type="domain" description="Multidrug resistance protein MdtA-like alpha-helical hairpin" evidence="5">
    <location>
        <begin position="108"/>
        <end position="177"/>
    </location>
</feature>
<evidence type="ECO:0000256" key="3">
    <source>
        <dbReference type="SAM" id="Coils"/>
    </source>
</evidence>
<dbReference type="InterPro" id="IPR058627">
    <property type="entry name" value="MdtA-like_C"/>
</dbReference>
<evidence type="ECO:0000256" key="4">
    <source>
        <dbReference type="SAM" id="MobiDB-lite"/>
    </source>
</evidence>
<dbReference type="Pfam" id="PF25944">
    <property type="entry name" value="Beta-barrel_RND"/>
    <property type="match status" value="1"/>
</dbReference>
<dbReference type="InterPro" id="IPR058626">
    <property type="entry name" value="MdtA-like_b-barrel"/>
</dbReference>
<accession>A0ABQ6M1W2</accession>
<comment type="subcellular location">
    <subcellularLocation>
        <location evidence="1">Cell inner membrane</location>
        <topology evidence="1">Lipid-anchor</topology>
    </subcellularLocation>
</comment>
<comment type="similarity">
    <text evidence="2">Belongs to the membrane fusion protein (MFP) (TC 8.A.1) family.</text>
</comment>
<sequence>MVWNVMSFRTAAITLLSFGLAMSFGCDRKSETEQATAPQAKTVLAVKTERRKFRPTFELPAVVEAVETAQLYPRVKGILREVNVLPGATVEKGDVVARLDADEFQQALEEAEAGLREAVASAEQAKGNYSRAQELRPKGYISAQDFDKAKALALAADAKVAKMETLVKRARLNLDYTEVRAPFRGKVSKPAYAVGDIVAPQSPFVPIVSLVKLDPVYAVAHVDQKSYTEFIEKRSDLRERGIQIPEMHISLLTPGGKQYPYEGKFLEWDATAASSKGTIAGRVSFPNPEGTLLPEENVTLKGNFLEEIERVMVPQKSVLQDQQGHYVFVVNSEGKVERKNIEVGIRVGPDWAVSQGLEPGEQVIVEGLQKIRAGEAVQVEHVPFQEPDTSTDINRAGKITLQDENGQTMQQGQQPEGDDTQERGK</sequence>
<dbReference type="Gene3D" id="2.40.30.170">
    <property type="match status" value="1"/>
</dbReference>
<dbReference type="Proteomes" id="UP001224392">
    <property type="component" value="Unassembled WGS sequence"/>
</dbReference>
<keyword evidence="10" id="KW-1185">Reference proteome</keyword>
<organism evidence="9 10">
    <name type="scientific">Biformimicrobium ophioploci</name>
    <dbReference type="NCBI Taxonomy" id="3036711"/>
    <lineage>
        <taxon>Bacteria</taxon>
        <taxon>Pseudomonadati</taxon>
        <taxon>Pseudomonadota</taxon>
        <taxon>Gammaproteobacteria</taxon>
        <taxon>Cellvibrionales</taxon>
        <taxon>Microbulbiferaceae</taxon>
        <taxon>Biformimicrobium</taxon>
    </lineage>
</organism>
<evidence type="ECO:0000259" key="5">
    <source>
        <dbReference type="Pfam" id="PF25876"/>
    </source>
</evidence>
<dbReference type="SUPFAM" id="SSF111369">
    <property type="entry name" value="HlyD-like secretion proteins"/>
    <property type="match status" value="1"/>
</dbReference>
<evidence type="ECO:0000313" key="10">
    <source>
        <dbReference type="Proteomes" id="UP001224392"/>
    </source>
</evidence>
<evidence type="ECO:0000259" key="6">
    <source>
        <dbReference type="Pfam" id="PF25917"/>
    </source>
</evidence>
<dbReference type="Gene3D" id="2.40.50.100">
    <property type="match status" value="1"/>
</dbReference>
<feature type="domain" description="Multidrug resistance protein MdtA-like C-terminal permuted SH3" evidence="8">
    <location>
        <begin position="311"/>
        <end position="370"/>
    </location>
</feature>
<protein>
    <submittedName>
        <fullName evidence="9">Efflux RND transporter periplasmic adaptor subunit</fullName>
    </submittedName>
</protein>
<evidence type="ECO:0000256" key="1">
    <source>
        <dbReference type="ARBA" id="ARBA00004519"/>
    </source>
</evidence>
<gene>
    <name evidence="9" type="ORF">MNKW57_26620</name>
</gene>
<comment type="caution">
    <text evidence="9">The sequence shown here is derived from an EMBL/GenBank/DDBJ whole genome shotgun (WGS) entry which is preliminary data.</text>
</comment>
<feature type="coiled-coil region" evidence="3">
    <location>
        <begin position="101"/>
        <end position="135"/>
    </location>
</feature>
<keyword evidence="3" id="KW-0175">Coiled coil</keyword>
<dbReference type="Gene3D" id="1.10.287.470">
    <property type="entry name" value="Helix hairpin bin"/>
    <property type="match status" value="1"/>
</dbReference>
<dbReference type="Pfam" id="PF25876">
    <property type="entry name" value="HH_MFP_RND"/>
    <property type="match status" value="1"/>
</dbReference>
<evidence type="ECO:0000259" key="7">
    <source>
        <dbReference type="Pfam" id="PF25944"/>
    </source>
</evidence>
<dbReference type="Pfam" id="PF25917">
    <property type="entry name" value="BSH_RND"/>
    <property type="match status" value="1"/>
</dbReference>
<dbReference type="PANTHER" id="PTHR30158">
    <property type="entry name" value="ACRA/E-RELATED COMPONENT OF DRUG EFFLUX TRANSPORTER"/>
    <property type="match status" value="1"/>
</dbReference>
<dbReference type="Gene3D" id="2.40.420.20">
    <property type="match status" value="1"/>
</dbReference>
<evidence type="ECO:0000259" key="8">
    <source>
        <dbReference type="Pfam" id="PF25967"/>
    </source>
</evidence>
<feature type="domain" description="Multidrug resistance protein MdtA-like barrel-sandwich hybrid" evidence="6">
    <location>
        <begin position="67"/>
        <end position="199"/>
    </location>
</feature>
<dbReference type="InterPro" id="IPR006143">
    <property type="entry name" value="RND_pump_MFP"/>
</dbReference>
<proteinExistence type="inferred from homology"/>
<feature type="domain" description="Multidrug resistance protein MdtA-like beta-barrel" evidence="7">
    <location>
        <begin position="241"/>
        <end position="299"/>
    </location>
</feature>